<reference evidence="2 3" key="1">
    <citation type="submission" date="2023-08" db="EMBL/GenBank/DDBJ databases">
        <authorList>
            <person name="Palmer J.M."/>
        </authorList>
    </citation>
    <scope>NUCLEOTIDE SEQUENCE [LARGE SCALE GENOMIC DNA]</scope>
    <source>
        <strain evidence="2 3">TWF481</strain>
    </source>
</reference>
<evidence type="ECO:0000313" key="2">
    <source>
        <dbReference type="EMBL" id="KAK6502095.1"/>
    </source>
</evidence>
<proteinExistence type="predicted"/>
<organism evidence="2 3">
    <name type="scientific">Arthrobotrys musiformis</name>
    <dbReference type="NCBI Taxonomy" id="47236"/>
    <lineage>
        <taxon>Eukaryota</taxon>
        <taxon>Fungi</taxon>
        <taxon>Dikarya</taxon>
        <taxon>Ascomycota</taxon>
        <taxon>Pezizomycotina</taxon>
        <taxon>Orbiliomycetes</taxon>
        <taxon>Orbiliales</taxon>
        <taxon>Orbiliaceae</taxon>
        <taxon>Arthrobotrys</taxon>
    </lineage>
</organism>
<dbReference type="EMBL" id="JAVHJL010000006">
    <property type="protein sequence ID" value="KAK6502095.1"/>
    <property type="molecule type" value="Genomic_DNA"/>
</dbReference>
<name>A0AAV9W563_9PEZI</name>
<accession>A0AAV9W563</accession>
<keyword evidence="3" id="KW-1185">Reference proteome</keyword>
<dbReference type="PANTHER" id="PTHR34365">
    <property type="entry name" value="ENOLASE (DUF1399)"/>
    <property type="match status" value="1"/>
</dbReference>
<comment type="caution">
    <text evidence="2">The sequence shown here is derived from an EMBL/GenBank/DDBJ whole genome shotgun (WGS) entry which is preliminary data.</text>
</comment>
<dbReference type="PANTHER" id="PTHR34365:SF7">
    <property type="entry name" value="GLYCINE-RICH DOMAIN-CONTAINING PROTEIN 1"/>
    <property type="match status" value="1"/>
</dbReference>
<protein>
    <submittedName>
        <fullName evidence="2">Uncharacterized protein</fullName>
    </submittedName>
</protein>
<dbReference type="AlphaFoldDB" id="A0AAV9W563"/>
<dbReference type="Proteomes" id="UP001370758">
    <property type="component" value="Unassembled WGS sequence"/>
</dbReference>
<gene>
    <name evidence="2" type="ORF">TWF481_009904</name>
</gene>
<feature type="compositionally biased region" description="Polar residues" evidence="1">
    <location>
        <begin position="47"/>
        <end position="61"/>
    </location>
</feature>
<sequence>MENLVFRTLDDDKSKKKKKEKDKKKDKDETTADSESSAAGSERHPSIDSSNSQSTNDTQPSEMEGDVPAYSETAPEVELPVPPPAFVAPIIRPLQPNVFPTMDHCVAHLKLLHAFGAMRDQIEGTDGIFFATVPAVGEPITDDLRLKDKRWSIFVARAVYRFTAWWNTIPAQKSGGSWHRLQIGYDFNNDMECATLSGRYMPFDSTNLPPLDVLMVWHAYTLNPRSFFQDCLRYGRMDFWYTGLPWAAINDCIDPYTFNYELSDSAVYKWEAKTRLPFNNLDTPNYKGQCAACGNPFEAPWNAPDDTGFADKNFKLICPTLSCGKVHTMDTLSKDKFIREADALYNSNYPMPGTLLDLHGLPKSTTEHEKAWDNFTMPNRLLKEVIFNVRTVPQNSGVSSIRTILETALKSSTTVSKASTTERITQGKLLNVHKLSIRRMMSAYWDNPWPQSLNLIGAVLRQGTFVSKMANDLNWYHSPALGNTVSRACTRYNRFISLMRARSKKVLVPTLDIDLAWHTHQTMPHNYYTYTVGATARFVDHDDKIDESKLSTAFEYTTKEYQKIYREPYSECGCWYCQVVRQQTVGSVSRLFKKKPIEFECGTDEPRNHLSTHGVVRVEDRAMEIQRRLLKENLDKAYKKLCEERKKKGKKPPARPDYWQYYYGPYYPYAYYPYGVPYIPPFGMDPCIGSGVYGCNPGCISTAAGAYGNCIGGACGTQVANGGCGGGGCGSCGGDKAACGGSNGACGGHAGGGCGSGGDGGGGGGGDGGGGGCGGGCGGCGG</sequence>
<dbReference type="InterPro" id="IPR009836">
    <property type="entry name" value="GRDP-like"/>
</dbReference>
<evidence type="ECO:0000256" key="1">
    <source>
        <dbReference type="SAM" id="MobiDB-lite"/>
    </source>
</evidence>
<dbReference type="Pfam" id="PF07173">
    <property type="entry name" value="GRDP-like"/>
    <property type="match status" value="1"/>
</dbReference>
<evidence type="ECO:0000313" key="3">
    <source>
        <dbReference type="Proteomes" id="UP001370758"/>
    </source>
</evidence>
<feature type="region of interest" description="Disordered" evidence="1">
    <location>
        <begin position="1"/>
        <end position="69"/>
    </location>
</feature>